<gene>
    <name evidence="1" type="ORF">JI435_414280</name>
</gene>
<dbReference type="VEuPathDB" id="FungiDB:JI435_414280"/>
<reference evidence="2" key="1">
    <citation type="journal article" date="2021" name="BMC Genomics">
        <title>Chromosome-level genome assembly and manually-curated proteome of model necrotroph Parastagonospora nodorum Sn15 reveals a genome-wide trove of candidate effector homologs, and redundancy of virulence-related functions within an accessory chromosome.</title>
        <authorList>
            <person name="Bertazzoni S."/>
            <person name="Jones D.A.B."/>
            <person name="Phan H.T."/>
            <person name="Tan K.-C."/>
            <person name="Hane J.K."/>
        </authorList>
    </citation>
    <scope>NUCLEOTIDE SEQUENCE [LARGE SCALE GENOMIC DNA]</scope>
    <source>
        <strain evidence="2">SN15 / ATCC MYA-4574 / FGSC 10173)</strain>
    </source>
</reference>
<dbReference type="Proteomes" id="UP000663193">
    <property type="component" value="Chromosome 10"/>
</dbReference>
<keyword evidence="2" id="KW-1185">Reference proteome</keyword>
<evidence type="ECO:0000313" key="2">
    <source>
        <dbReference type="Proteomes" id="UP000663193"/>
    </source>
</evidence>
<dbReference type="AlphaFoldDB" id="A0A7U2F7G8"/>
<sequence>MRWEMVRVEVWGRGGVGVAEANGRRAEVTTRRGRSLVVGKTTWSGFSCRWAVWWDVPRARSLGIYVGSQLSSAQQTPKNKGDCISAEGNFVLAMAEPNRTTAWLRMSQ</sequence>
<protein>
    <submittedName>
        <fullName evidence="1">Uncharacterized protein</fullName>
    </submittedName>
</protein>
<name>A0A7U2F7G8_PHANO</name>
<dbReference type="EMBL" id="CP069032">
    <property type="protein sequence ID" value="QRC99921.1"/>
    <property type="molecule type" value="Genomic_DNA"/>
</dbReference>
<organism evidence="1 2">
    <name type="scientific">Phaeosphaeria nodorum (strain SN15 / ATCC MYA-4574 / FGSC 10173)</name>
    <name type="common">Glume blotch fungus</name>
    <name type="synonym">Parastagonospora nodorum</name>
    <dbReference type="NCBI Taxonomy" id="321614"/>
    <lineage>
        <taxon>Eukaryota</taxon>
        <taxon>Fungi</taxon>
        <taxon>Dikarya</taxon>
        <taxon>Ascomycota</taxon>
        <taxon>Pezizomycotina</taxon>
        <taxon>Dothideomycetes</taxon>
        <taxon>Pleosporomycetidae</taxon>
        <taxon>Pleosporales</taxon>
        <taxon>Pleosporineae</taxon>
        <taxon>Phaeosphaeriaceae</taxon>
        <taxon>Parastagonospora</taxon>
    </lineage>
</organism>
<accession>A0A7U2F7G8</accession>
<proteinExistence type="predicted"/>
<evidence type="ECO:0000313" key="1">
    <source>
        <dbReference type="EMBL" id="QRC99921.1"/>
    </source>
</evidence>